<keyword evidence="2 5" id="KW-0378">Hydrolase</keyword>
<dbReference type="GO" id="GO:0005829">
    <property type="term" value="C:cytosol"/>
    <property type="evidence" value="ECO:0007669"/>
    <property type="project" value="TreeGrafter"/>
</dbReference>
<accession>A0A401HBC6</accession>
<dbReference type="PANTHER" id="PTHR12649">
    <property type="entry name" value="PEPTIDYL-TRNA HYDROLASE 2"/>
    <property type="match status" value="1"/>
</dbReference>
<evidence type="ECO:0000256" key="3">
    <source>
        <dbReference type="ARBA" id="ARBA00038050"/>
    </source>
</evidence>
<evidence type="ECO:0000313" key="6">
    <source>
        <dbReference type="Proteomes" id="UP000291213"/>
    </source>
</evidence>
<dbReference type="AlphaFoldDB" id="A0A401HBC6"/>
<dbReference type="InterPro" id="IPR023476">
    <property type="entry name" value="Pep_tRNA_hydro_II_dom_sf"/>
</dbReference>
<dbReference type="Pfam" id="PF01981">
    <property type="entry name" value="PTH2"/>
    <property type="match status" value="1"/>
</dbReference>
<dbReference type="RefSeq" id="WP_131160653.1">
    <property type="nucleotide sequence ID" value="NZ_BDMD01000089.1"/>
</dbReference>
<sequence>MTGEGYKQAIVVRRDLGMGRGKAAAQAAHASCEAVFLILESGRPEWRRWLEMWRLQGQAKVVLRVDSLAELQEVYSRAVEEGLPAS</sequence>
<reference evidence="5 6" key="1">
    <citation type="submission" date="2017-02" db="EMBL/GenBank/DDBJ databases">
        <title>isolation and characterization of a novel temperate virus Aeropyrum globular virus 1 infecting hyperthermophilic archaeon Aeropyrum.</title>
        <authorList>
            <person name="Yumiya M."/>
            <person name="Yoshida T."/>
            <person name="Sako Y."/>
        </authorList>
    </citation>
    <scope>NUCLEOTIDE SEQUENCE [LARGE SCALE GENOMIC DNA]</scope>
    <source>
        <strain evidence="5 6">YK1-12-2013</strain>
    </source>
</reference>
<proteinExistence type="inferred from homology"/>
<dbReference type="Proteomes" id="UP000291213">
    <property type="component" value="Unassembled WGS sequence"/>
</dbReference>
<feature type="non-terminal residue" evidence="5">
    <location>
        <position position="86"/>
    </location>
</feature>
<dbReference type="PANTHER" id="PTHR12649:SF11">
    <property type="entry name" value="PEPTIDYL-TRNA HYDROLASE 2, MITOCHONDRIAL"/>
    <property type="match status" value="1"/>
</dbReference>
<protein>
    <recommendedName>
        <fullName evidence="1">peptidyl-tRNA hydrolase</fullName>
        <ecNumber evidence="1">3.1.1.29</ecNumber>
    </recommendedName>
</protein>
<comment type="caution">
    <text evidence="5">The sequence shown here is derived from an EMBL/GenBank/DDBJ whole genome shotgun (WGS) entry which is preliminary data.</text>
</comment>
<comment type="catalytic activity">
    <reaction evidence="4">
        <text>an N-acyl-L-alpha-aminoacyl-tRNA + H2O = an N-acyl-L-amino acid + a tRNA + H(+)</text>
        <dbReference type="Rhea" id="RHEA:54448"/>
        <dbReference type="Rhea" id="RHEA-COMP:10123"/>
        <dbReference type="Rhea" id="RHEA-COMP:13883"/>
        <dbReference type="ChEBI" id="CHEBI:15377"/>
        <dbReference type="ChEBI" id="CHEBI:15378"/>
        <dbReference type="ChEBI" id="CHEBI:59874"/>
        <dbReference type="ChEBI" id="CHEBI:78442"/>
        <dbReference type="ChEBI" id="CHEBI:138191"/>
        <dbReference type="EC" id="3.1.1.29"/>
    </reaction>
</comment>
<comment type="similarity">
    <text evidence="3">Belongs to the PTH2 family.</text>
</comment>
<name>A0A401HBC6_AERPX</name>
<evidence type="ECO:0000256" key="2">
    <source>
        <dbReference type="ARBA" id="ARBA00022801"/>
    </source>
</evidence>
<dbReference type="OrthoDB" id="6075at2157"/>
<dbReference type="EMBL" id="BDMD01000089">
    <property type="protein sequence ID" value="GBF09714.1"/>
    <property type="molecule type" value="Genomic_DNA"/>
</dbReference>
<dbReference type="Gene3D" id="3.40.1490.10">
    <property type="entry name" value="Bit1"/>
    <property type="match status" value="1"/>
</dbReference>
<organism evidence="5 6">
    <name type="scientific">Aeropyrum pernix</name>
    <dbReference type="NCBI Taxonomy" id="56636"/>
    <lineage>
        <taxon>Archaea</taxon>
        <taxon>Thermoproteota</taxon>
        <taxon>Thermoprotei</taxon>
        <taxon>Desulfurococcales</taxon>
        <taxon>Desulfurococcaceae</taxon>
        <taxon>Aeropyrum</taxon>
    </lineage>
</organism>
<dbReference type="EC" id="3.1.1.29" evidence="1"/>
<evidence type="ECO:0000313" key="5">
    <source>
        <dbReference type="EMBL" id="GBF09714.1"/>
    </source>
</evidence>
<gene>
    <name evidence="5" type="ORF">apy_14390</name>
</gene>
<evidence type="ECO:0000256" key="4">
    <source>
        <dbReference type="ARBA" id="ARBA00048707"/>
    </source>
</evidence>
<evidence type="ECO:0000256" key="1">
    <source>
        <dbReference type="ARBA" id="ARBA00013260"/>
    </source>
</evidence>
<dbReference type="SUPFAM" id="SSF102462">
    <property type="entry name" value="Peptidyl-tRNA hydrolase II"/>
    <property type="match status" value="1"/>
</dbReference>
<dbReference type="InterPro" id="IPR002833">
    <property type="entry name" value="PTH2"/>
</dbReference>
<dbReference type="GO" id="GO:0004045">
    <property type="term" value="F:peptidyl-tRNA hydrolase activity"/>
    <property type="evidence" value="ECO:0007669"/>
    <property type="project" value="UniProtKB-EC"/>
</dbReference>